<accession>A0ABQ6NAS6</accession>
<comment type="caution">
    <text evidence="7">The sequence shown here is derived from an EMBL/GenBank/DDBJ whole genome shotgun (WGS) entry which is preliminary data.</text>
</comment>
<dbReference type="Pfam" id="PF01490">
    <property type="entry name" value="Aa_trans"/>
    <property type="match status" value="1"/>
</dbReference>
<keyword evidence="4 5" id="KW-0472">Membrane</keyword>
<dbReference type="EMBL" id="BRYB01006629">
    <property type="protein sequence ID" value="GMI53623.1"/>
    <property type="molecule type" value="Genomic_DNA"/>
</dbReference>
<feature type="transmembrane region" description="Helical" evidence="5">
    <location>
        <begin position="52"/>
        <end position="70"/>
    </location>
</feature>
<feature type="domain" description="Amino acid transporter transmembrane" evidence="6">
    <location>
        <begin position="23"/>
        <end position="131"/>
    </location>
</feature>
<evidence type="ECO:0000256" key="3">
    <source>
        <dbReference type="ARBA" id="ARBA00022989"/>
    </source>
</evidence>
<keyword evidence="3 5" id="KW-1133">Transmembrane helix</keyword>
<keyword evidence="8" id="KW-1185">Reference proteome</keyword>
<evidence type="ECO:0000256" key="2">
    <source>
        <dbReference type="ARBA" id="ARBA00022692"/>
    </source>
</evidence>
<sequence length="178" mass="19162">MDALPLLHEYSALATSPSKAASKVSTSTTAFQIVTTMAGTGILQLPYTVAQGGWITLFLLLLVAAITNWTNRLLVASLYLGPTADRLPGYPEVGKAAFGYTGYVLVQIFHKFTLFGVSSIFLILAAKFLTEGLGGDGDGLLDHTSFFSPGTDWTKIWTIVSAICVLFPVIYYRTLGEN</sequence>
<comment type="subcellular location">
    <subcellularLocation>
        <location evidence="1">Membrane</location>
        <topology evidence="1">Multi-pass membrane protein</topology>
    </subcellularLocation>
</comment>
<dbReference type="PANTHER" id="PTHR22950">
    <property type="entry name" value="AMINO ACID TRANSPORTER"/>
    <property type="match status" value="1"/>
</dbReference>
<feature type="transmembrane region" description="Helical" evidence="5">
    <location>
        <begin position="156"/>
        <end position="175"/>
    </location>
</feature>
<dbReference type="InterPro" id="IPR013057">
    <property type="entry name" value="AA_transpt_TM"/>
</dbReference>
<name>A0ABQ6NAS6_9STRA</name>
<organism evidence="7 8">
    <name type="scientific">Tetraparma gracilis</name>
    <dbReference type="NCBI Taxonomy" id="2962635"/>
    <lineage>
        <taxon>Eukaryota</taxon>
        <taxon>Sar</taxon>
        <taxon>Stramenopiles</taxon>
        <taxon>Ochrophyta</taxon>
        <taxon>Bolidophyceae</taxon>
        <taxon>Parmales</taxon>
        <taxon>Triparmaceae</taxon>
        <taxon>Tetraparma</taxon>
    </lineage>
</organism>
<dbReference type="Proteomes" id="UP001165060">
    <property type="component" value="Unassembled WGS sequence"/>
</dbReference>
<protein>
    <recommendedName>
        <fullName evidence="6">Amino acid transporter transmembrane domain-containing protein</fullName>
    </recommendedName>
</protein>
<keyword evidence="2 5" id="KW-0812">Transmembrane</keyword>
<feature type="transmembrane region" description="Helical" evidence="5">
    <location>
        <begin position="112"/>
        <end position="130"/>
    </location>
</feature>
<proteinExistence type="predicted"/>
<evidence type="ECO:0000313" key="8">
    <source>
        <dbReference type="Proteomes" id="UP001165060"/>
    </source>
</evidence>
<evidence type="ECO:0000256" key="1">
    <source>
        <dbReference type="ARBA" id="ARBA00004141"/>
    </source>
</evidence>
<evidence type="ECO:0000256" key="5">
    <source>
        <dbReference type="SAM" id="Phobius"/>
    </source>
</evidence>
<evidence type="ECO:0000313" key="7">
    <source>
        <dbReference type="EMBL" id="GMI53623.1"/>
    </source>
</evidence>
<gene>
    <name evidence="7" type="ORF">TeGR_g6357</name>
</gene>
<evidence type="ECO:0000259" key="6">
    <source>
        <dbReference type="Pfam" id="PF01490"/>
    </source>
</evidence>
<reference evidence="7 8" key="1">
    <citation type="journal article" date="2023" name="Commun. Biol.">
        <title>Genome analysis of Parmales, the sister group of diatoms, reveals the evolutionary specialization of diatoms from phago-mixotrophs to photoautotrophs.</title>
        <authorList>
            <person name="Ban H."/>
            <person name="Sato S."/>
            <person name="Yoshikawa S."/>
            <person name="Yamada K."/>
            <person name="Nakamura Y."/>
            <person name="Ichinomiya M."/>
            <person name="Sato N."/>
            <person name="Blanc-Mathieu R."/>
            <person name="Endo H."/>
            <person name="Kuwata A."/>
            <person name="Ogata H."/>
        </authorList>
    </citation>
    <scope>NUCLEOTIDE SEQUENCE [LARGE SCALE GENOMIC DNA]</scope>
</reference>
<evidence type="ECO:0000256" key="4">
    <source>
        <dbReference type="ARBA" id="ARBA00023136"/>
    </source>
</evidence>